<evidence type="ECO:0000256" key="2">
    <source>
        <dbReference type="ARBA" id="ARBA00022448"/>
    </source>
</evidence>
<accession>A0A2T5J383</accession>
<comment type="caution">
    <text evidence="9">The sequence shown here is derived from an EMBL/GenBank/DDBJ whole genome shotgun (WGS) entry which is preliminary data.</text>
</comment>
<evidence type="ECO:0000313" key="10">
    <source>
        <dbReference type="Proteomes" id="UP000244223"/>
    </source>
</evidence>
<evidence type="ECO:0000256" key="3">
    <source>
        <dbReference type="ARBA" id="ARBA00022781"/>
    </source>
</evidence>
<dbReference type="AlphaFoldDB" id="A0A2T5J383"/>
<dbReference type="Gene3D" id="1.10.520.20">
    <property type="entry name" value="N-terminal domain of the delta subunit of the F1F0-ATP synthase"/>
    <property type="match status" value="1"/>
</dbReference>
<comment type="similarity">
    <text evidence="8">Belongs to the ATPase delta chain family.</text>
</comment>
<evidence type="ECO:0000313" key="9">
    <source>
        <dbReference type="EMBL" id="PTQ91065.1"/>
    </source>
</evidence>
<dbReference type="Proteomes" id="UP000244223">
    <property type="component" value="Unassembled WGS sequence"/>
</dbReference>
<gene>
    <name evidence="8" type="primary">atpH</name>
    <name evidence="9" type="ORF">C8N29_101137</name>
</gene>
<dbReference type="GO" id="GO:0046933">
    <property type="term" value="F:proton-transporting ATP synthase activity, rotational mechanism"/>
    <property type="evidence" value="ECO:0007669"/>
    <property type="project" value="UniProtKB-UniRule"/>
</dbReference>
<dbReference type="InterPro" id="IPR026015">
    <property type="entry name" value="ATP_synth_OSCP/delta_N_sf"/>
</dbReference>
<dbReference type="OrthoDB" id="9786633at2"/>
<keyword evidence="2 8" id="KW-0813">Transport</keyword>
<keyword evidence="8" id="KW-1003">Cell membrane</keyword>
<sequence length="180" mass="19140">MAELTTVARPYAKAAFEYANAEGKLELAIWSKQLTLAAAIVQDADFARYLSRPSMTVAEQETALFAACGGELSASVRNFLSLVAANKRLMALPAITELYEVLKAQAENTADVVVISAFDVSDDQQDALAKQLAVKLGARINLRTEVDATLIGGVIVRTGDLVIDASVRGKLAKLTAALNI</sequence>
<dbReference type="GO" id="GO:0005886">
    <property type="term" value="C:plasma membrane"/>
    <property type="evidence" value="ECO:0007669"/>
    <property type="project" value="UniProtKB-SubCell"/>
</dbReference>
<dbReference type="NCBIfam" id="NF004402">
    <property type="entry name" value="PRK05758.2-2"/>
    <property type="match status" value="1"/>
</dbReference>
<protein>
    <recommendedName>
        <fullName evidence="8">ATP synthase subunit delta</fullName>
    </recommendedName>
    <alternativeName>
        <fullName evidence="8">ATP synthase F(1) sector subunit delta</fullName>
    </alternativeName>
    <alternativeName>
        <fullName evidence="8">F-type ATPase subunit delta</fullName>
        <shortName evidence="8">F-ATPase subunit delta</shortName>
    </alternativeName>
</protein>
<keyword evidence="7 8" id="KW-0066">ATP synthesis</keyword>
<keyword evidence="4 8" id="KW-0406">Ion transport</keyword>
<name>A0A2T5J383_9GAMM</name>
<evidence type="ECO:0000256" key="6">
    <source>
        <dbReference type="ARBA" id="ARBA00023196"/>
    </source>
</evidence>
<dbReference type="NCBIfam" id="TIGR01145">
    <property type="entry name" value="ATP_synt_delta"/>
    <property type="match status" value="1"/>
</dbReference>
<dbReference type="RefSeq" id="WP_107864093.1">
    <property type="nucleotide sequence ID" value="NZ_QAON01000001.1"/>
</dbReference>
<proteinExistence type="inferred from homology"/>
<dbReference type="PROSITE" id="PS00389">
    <property type="entry name" value="ATPASE_DELTA"/>
    <property type="match status" value="1"/>
</dbReference>
<keyword evidence="5 8" id="KW-0472">Membrane</keyword>
<dbReference type="PRINTS" id="PR00125">
    <property type="entry name" value="ATPASEDELTA"/>
</dbReference>
<organism evidence="9 10">
    <name type="scientific">Agitococcus lubricus</name>
    <dbReference type="NCBI Taxonomy" id="1077255"/>
    <lineage>
        <taxon>Bacteria</taxon>
        <taxon>Pseudomonadati</taxon>
        <taxon>Pseudomonadota</taxon>
        <taxon>Gammaproteobacteria</taxon>
        <taxon>Moraxellales</taxon>
        <taxon>Moraxellaceae</taxon>
        <taxon>Agitococcus</taxon>
    </lineage>
</organism>
<evidence type="ECO:0000256" key="7">
    <source>
        <dbReference type="ARBA" id="ARBA00023310"/>
    </source>
</evidence>
<keyword evidence="6 8" id="KW-0139">CF(1)</keyword>
<evidence type="ECO:0000256" key="1">
    <source>
        <dbReference type="ARBA" id="ARBA00004370"/>
    </source>
</evidence>
<keyword evidence="10" id="KW-1185">Reference proteome</keyword>
<dbReference type="EMBL" id="QAON01000001">
    <property type="protein sequence ID" value="PTQ91065.1"/>
    <property type="molecule type" value="Genomic_DNA"/>
</dbReference>
<comment type="function">
    <text evidence="8">This protein is part of the stalk that links CF(0) to CF(1). It either transmits conformational changes from CF(0) to CF(1) or is implicated in proton conduction.</text>
</comment>
<evidence type="ECO:0000256" key="4">
    <source>
        <dbReference type="ARBA" id="ARBA00023065"/>
    </source>
</evidence>
<comment type="function">
    <text evidence="8">F(1)F(0) ATP synthase produces ATP from ADP in the presence of a proton or sodium gradient. F-type ATPases consist of two structural domains, F(1) containing the extramembraneous catalytic core and F(0) containing the membrane proton channel, linked together by a central stalk and a peripheral stalk. During catalysis, ATP synthesis in the catalytic domain of F(1) is coupled via a rotary mechanism of the central stalk subunits to proton translocation.</text>
</comment>
<dbReference type="GO" id="GO:0045259">
    <property type="term" value="C:proton-transporting ATP synthase complex"/>
    <property type="evidence" value="ECO:0007669"/>
    <property type="project" value="UniProtKB-KW"/>
</dbReference>
<reference evidence="9 10" key="1">
    <citation type="submission" date="2018-04" db="EMBL/GenBank/DDBJ databases">
        <title>Genomic Encyclopedia of Archaeal and Bacterial Type Strains, Phase II (KMG-II): from individual species to whole genera.</title>
        <authorList>
            <person name="Goeker M."/>
        </authorList>
    </citation>
    <scope>NUCLEOTIDE SEQUENCE [LARGE SCALE GENOMIC DNA]</scope>
    <source>
        <strain evidence="9 10">DSM 5822</strain>
    </source>
</reference>
<comment type="subcellular location">
    <subcellularLocation>
        <location evidence="8">Cell membrane</location>
        <topology evidence="8">Peripheral membrane protein</topology>
    </subcellularLocation>
    <subcellularLocation>
        <location evidence="1">Membrane</location>
    </subcellularLocation>
</comment>
<evidence type="ECO:0000256" key="8">
    <source>
        <dbReference type="HAMAP-Rule" id="MF_01416"/>
    </source>
</evidence>
<dbReference type="SUPFAM" id="SSF47928">
    <property type="entry name" value="N-terminal domain of the delta subunit of the F1F0-ATP synthase"/>
    <property type="match status" value="1"/>
</dbReference>
<evidence type="ECO:0000256" key="5">
    <source>
        <dbReference type="ARBA" id="ARBA00023136"/>
    </source>
</evidence>
<dbReference type="Pfam" id="PF00213">
    <property type="entry name" value="OSCP"/>
    <property type="match status" value="1"/>
</dbReference>
<dbReference type="HAMAP" id="MF_01416">
    <property type="entry name" value="ATP_synth_delta_bact"/>
    <property type="match status" value="1"/>
</dbReference>
<dbReference type="InterPro" id="IPR020781">
    <property type="entry name" value="ATPase_OSCP/d_CS"/>
</dbReference>
<dbReference type="InterPro" id="IPR000711">
    <property type="entry name" value="ATPase_OSCP/dsu"/>
</dbReference>
<keyword evidence="3 8" id="KW-0375">Hydrogen ion transport</keyword>
<dbReference type="PANTHER" id="PTHR11910">
    <property type="entry name" value="ATP SYNTHASE DELTA CHAIN"/>
    <property type="match status" value="1"/>
</dbReference>